<dbReference type="Pfam" id="PF06833">
    <property type="entry name" value="MdcE"/>
    <property type="match status" value="1"/>
</dbReference>
<proteinExistence type="predicted"/>
<dbReference type="OrthoDB" id="6086640at2"/>
<gene>
    <name evidence="1" type="ORF">BJN34_23690</name>
</gene>
<accession>A0A1U9UVZ4</accession>
<dbReference type="InterPro" id="IPR029045">
    <property type="entry name" value="ClpP/crotonase-like_dom_sf"/>
</dbReference>
<reference evidence="2" key="1">
    <citation type="submission" date="2017-02" db="EMBL/GenBank/DDBJ databases">
        <title>Complete genome sequence of Cupriavidus necator strain NH9, a 3-chlorobenzoate degrader.</title>
        <authorList>
            <person name="Moriuchi R."/>
            <person name="Dohra H."/>
            <person name="Ogawa N."/>
        </authorList>
    </citation>
    <scope>NUCLEOTIDE SEQUENCE [LARGE SCALE GENOMIC DNA]</scope>
    <source>
        <strain evidence="2">NH9</strain>
    </source>
</reference>
<dbReference type="RefSeq" id="WP_078199270.1">
    <property type="nucleotide sequence ID" value="NZ_CP017758.1"/>
</dbReference>
<dbReference type="AlphaFoldDB" id="A0A1U9UVZ4"/>
<protein>
    <submittedName>
        <fullName evidence="1">Biotin-independent malonate decarboxylase subunit gamma</fullName>
    </submittedName>
</protein>
<dbReference type="SUPFAM" id="SSF52096">
    <property type="entry name" value="ClpP/crotonase"/>
    <property type="match status" value="1"/>
</dbReference>
<dbReference type="GO" id="GO:0005975">
    <property type="term" value="P:carbohydrate metabolic process"/>
    <property type="evidence" value="ECO:0007669"/>
    <property type="project" value="InterPro"/>
</dbReference>
<sequence length="273" mass="28957">MNDEARTPGRGEAWLAGLGGNAPRLPGYPPSVQVADVEADGRRARLIAVVPDAASPFPRARHGEVGLLEGWSLARAVKDAIAADRDAPVKRAIIAIVDTPSQAYGRREEAFGIHQALASAAGAYATARLEGHPVIALLVGKAMSGAFLAHGYQANRILALDDTGVQVHAMGKDAAARITMRSVEDLEAFAATVPPMAYDIGAYATLGLLWRTVRVSNPSAPDADDLGSVRRALADALADIEGDPHRDLRSRLGGVNRGATRRVREVLARQWRD</sequence>
<dbReference type="KEGG" id="cuh:BJN34_23690"/>
<dbReference type="Gene3D" id="3.90.226.10">
    <property type="entry name" value="2-enoyl-CoA Hydratase, Chain A, domain 1"/>
    <property type="match status" value="1"/>
</dbReference>
<organism evidence="1 2">
    <name type="scientific">Cupriavidus necator</name>
    <name type="common">Alcaligenes eutrophus</name>
    <name type="synonym">Ralstonia eutropha</name>
    <dbReference type="NCBI Taxonomy" id="106590"/>
    <lineage>
        <taxon>Bacteria</taxon>
        <taxon>Pseudomonadati</taxon>
        <taxon>Pseudomonadota</taxon>
        <taxon>Betaproteobacteria</taxon>
        <taxon>Burkholderiales</taxon>
        <taxon>Burkholderiaceae</taxon>
        <taxon>Cupriavidus</taxon>
    </lineage>
</organism>
<evidence type="ECO:0000313" key="2">
    <source>
        <dbReference type="Proteomes" id="UP000189627"/>
    </source>
</evidence>
<dbReference type="InterPro" id="IPR009648">
    <property type="entry name" value="Malonate_gamma"/>
</dbReference>
<dbReference type="Proteomes" id="UP000189627">
    <property type="component" value="Chromosome 2"/>
</dbReference>
<dbReference type="EMBL" id="CP017758">
    <property type="protein sequence ID" value="AQV96868.1"/>
    <property type="molecule type" value="Genomic_DNA"/>
</dbReference>
<dbReference type="NCBIfam" id="TIGR03134">
    <property type="entry name" value="malonate_gamma"/>
    <property type="match status" value="1"/>
</dbReference>
<name>A0A1U9UVZ4_CUPNE</name>
<evidence type="ECO:0000313" key="1">
    <source>
        <dbReference type="EMBL" id="AQV96868.1"/>
    </source>
</evidence>